<evidence type="ECO:0000313" key="1">
    <source>
        <dbReference type="EMBL" id="TQM64541.1"/>
    </source>
</evidence>
<evidence type="ECO:0000313" key="2">
    <source>
        <dbReference type="Proteomes" id="UP000316747"/>
    </source>
</evidence>
<dbReference type="OrthoDB" id="4872199at2"/>
<protein>
    <submittedName>
        <fullName evidence="1">Uncharacterized protein</fullName>
    </submittedName>
</protein>
<reference evidence="1 2" key="1">
    <citation type="submission" date="2019-06" db="EMBL/GenBank/DDBJ databases">
        <title>Genome sequencing of plant associated microbes to promote plant fitness in Sorghum bicolor and Oryza sativa.</title>
        <authorList>
            <person name="Coleman-Derr D."/>
        </authorList>
    </citation>
    <scope>NUCLEOTIDE SEQUENCE [LARGE SCALE GENOMIC DNA]</scope>
    <source>
        <strain evidence="1 2">KV-663</strain>
    </source>
</reference>
<proteinExistence type="predicted"/>
<name>A0A543I1V7_9MICO</name>
<keyword evidence="2" id="KW-1185">Reference proteome</keyword>
<dbReference type="EMBL" id="VFPM01000001">
    <property type="protein sequence ID" value="TQM64541.1"/>
    <property type="molecule type" value="Genomic_DNA"/>
</dbReference>
<sequence length="118" mass="12584">MAKPATPTPSARGLTAAEARAAAHTIERAKVLSVRLSADEFERLTTLATEIGVGPSTLARTLIRRGLTPTAPPDITDSPLERAHLQRRVHEPSPLDELTARVAALEAWVASHSPHDAT</sequence>
<accession>A0A543I1V7</accession>
<dbReference type="RefSeq" id="WP_141842167.1">
    <property type="nucleotide sequence ID" value="NZ_VFPM01000001.1"/>
</dbReference>
<comment type="caution">
    <text evidence="1">The sequence shown here is derived from an EMBL/GenBank/DDBJ whole genome shotgun (WGS) entry which is preliminary data.</text>
</comment>
<dbReference type="Proteomes" id="UP000316747">
    <property type="component" value="Unassembled WGS sequence"/>
</dbReference>
<dbReference type="AlphaFoldDB" id="A0A543I1V7"/>
<organism evidence="1 2">
    <name type="scientific">Humibacillus xanthopallidus</name>
    <dbReference type="NCBI Taxonomy" id="412689"/>
    <lineage>
        <taxon>Bacteria</taxon>
        <taxon>Bacillati</taxon>
        <taxon>Actinomycetota</taxon>
        <taxon>Actinomycetes</taxon>
        <taxon>Micrococcales</taxon>
        <taxon>Intrasporangiaceae</taxon>
        <taxon>Humibacillus</taxon>
    </lineage>
</organism>
<gene>
    <name evidence="1" type="ORF">FBY41_0910</name>
</gene>